<protein>
    <submittedName>
        <fullName evidence="2">WGS project CAEQ00000000 data, annotated contig 2263</fullName>
    </submittedName>
</protein>
<evidence type="ECO:0000256" key="1">
    <source>
        <dbReference type="SAM" id="MobiDB-lite"/>
    </source>
</evidence>
<comment type="caution">
    <text evidence="2">The sequence shown here is derived from an EMBL/GenBank/DDBJ whole genome shotgun (WGS) entry which is preliminary data.</text>
</comment>
<dbReference type="Proteomes" id="UP000000702">
    <property type="component" value="Unassembled WGS sequence"/>
</dbReference>
<gene>
    <name evidence="2" type="ORF">TCIL3000_0_56440</name>
</gene>
<name>F9WCT3_TRYCI</name>
<organism evidence="2 3">
    <name type="scientific">Trypanosoma congolense (strain IL3000)</name>
    <dbReference type="NCBI Taxonomy" id="1068625"/>
    <lineage>
        <taxon>Eukaryota</taxon>
        <taxon>Discoba</taxon>
        <taxon>Euglenozoa</taxon>
        <taxon>Kinetoplastea</taxon>
        <taxon>Metakinetoplastina</taxon>
        <taxon>Trypanosomatida</taxon>
        <taxon>Trypanosomatidae</taxon>
        <taxon>Trypanosoma</taxon>
        <taxon>Nannomonas</taxon>
    </lineage>
</organism>
<proteinExistence type="predicted"/>
<feature type="region of interest" description="Disordered" evidence="1">
    <location>
        <begin position="271"/>
        <end position="318"/>
    </location>
</feature>
<keyword evidence="3" id="KW-1185">Reference proteome</keyword>
<sequence length="333" mass="34251">MGCAQSEVRELCQFQQEVDNINVVGGCPGESVAEACDDSVRHVAPELLGAHVEAPGDSASNEAASMPRGAPALPVSVDQLGSAFGVLDMDGDSGVGSVEAGAVPSQEGGVGEGINAHAAAPHQPTGKGADIPAASEVLFPQSTPPNTPNVRPRPAIACGVLDDDEGVSLSVSSTSSDDAFSIVGRLPTSHINSYLTDTTAPSSEDLALVTISSLSSALTPRMFSGRFLTPVRDSRPACVPAKAGRSSSGGRLRYFGRSCCIPFSSALLAGRERPTRRQRSPLVPMKKCQDNKSPIPRPTPSLATRSASSSGAGSLVSRGLEGCSPIRCATFRR</sequence>
<accession>F9WCT3</accession>
<dbReference type="VEuPathDB" id="TriTrypDB:TcIL3000_0_56440"/>
<dbReference type="EMBL" id="CAEQ01001757">
    <property type="protein sequence ID" value="CCD15081.1"/>
    <property type="molecule type" value="Genomic_DNA"/>
</dbReference>
<evidence type="ECO:0000313" key="3">
    <source>
        <dbReference type="Proteomes" id="UP000000702"/>
    </source>
</evidence>
<feature type="compositionally biased region" description="Low complexity" evidence="1">
    <location>
        <begin position="301"/>
        <end position="318"/>
    </location>
</feature>
<reference evidence="3" key="1">
    <citation type="submission" date="2011-07" db="EMBL/GenBank/DDBJ databases">
        <title>Divergent evolution of antigenic variation in African trypanosomes.</title>
        <authorList>
            <person name="Jackson A.P."/>
            <person name="Berry A."/>
            <person name="Allison H.C."/>
            <person name="Burton P."/>
            <person name="Anderson J."/>
            <person name="Aslett M."/>
            <person name="Brown R."/>
            <person name="Corton N."/>
            <person name="Harris D."/>
            <person name="Hauser H."/>
            <person name="Gamble J."/>
            <person name="Gilderthorp R."/>
            <person name="McQuillan J."/>
            <person name="Quail M.A."/>
            <person name="Sanders M."/>
            <person name="Van Tonder A."/>
            <person name="Ginger M.L."/>
            <person name="Donelson J.E."/>
            <person name="Field M.C."/>
            <person name="Barry J.D."/>
            <person name="Berriman M."/>
            <person name="Hertz-Fowler C."/>
        </authorList>
    </citation>
    <scope>NUCLEOTIDE SEQUENCE [LARGE SCALE GENOMIC DNA]</scope>
    <source>
        <strain evidence="3">IL3000</strain>
    </source>
</reference>
<reference evidence="2 3" key="2">
    <citation type="journal article" date="2012" name="Proc. Natl. Acad. Sci. U.S.A.">
        <title>Antigenic diversity is generated by distinct evolutionary mechanisms in African trypanosome species.</title>
        <authorList>
            <person name="Jackson A.P."/>
            <person name="Berry A."/>
            <person name="Aslett M."/>
            <person name="Allison H.C."/>
            <person name="Burton P."/>
            <person name="Vavrova-Anderson J."/>
            <person name="Brown R."/>
            <person name="Browne H."/>
            <person name="Corton N."/>
            <person name="Hauser H."/>
            <person name="Gamble J."/>
            <person name="Gilderthorp R."/>
            <person name="Marcello L."/>
            <person name="McQuillan J."/>
            <person name="Otto T.D."/>
            <person name="Quail M.A."/>
            <person name="Sanders M.J."/>
            <person name="van Tonder A."/>
            <person name="Ginger M.L."/>
            <person name="Field M.C."/>
            <person name="Barry J.D."/>
            <person name="Hertz-Fowler C."/>
            <person name="Berriman M."/>
        </authorList>
    </citation>
    <scope>NUCLEOTIDE SEQUENCE [LARGE SCALE GENOMIC DNA]</scope>
    <source>
        <strain evidence="2 3">IL3000</strain>
    </source>
</reference>
<dbReference type="AlphaFoldDB" id="F9WCT3"/>
<evidence type="ECO:0000313" key="2">
    <source>
        <dbReference type="EMBL" id="CCD15081.1"/>
    </source>
</evidence>